<dbReference type="Gene3D" id="6.10.340.10">
    <property type="match status" value="1"/>
</dbReference>
<keyword evidence="5 9" id="KW-0812">Transmembrane</keyword>
<dbReference type="EMBL" id="JBHTLU010000006">
    <property type="protein sequence ID" value="MFD1218798.1"/>
    <property type="molecule type" value="Genomic_DNA"/>
</dbReference>
<keyword evidence="3" id="KW-0597">Phosphoprotein</keyword>
<reference evidence="12" key="1">
    <citation type="journal article" date="2019" name="Int. J. Syst. Evol. Microbiol.">
        <title>The Global Catalogue of Microorganisms (GCM) 10K type strain sequencing project: providing services to taxonomists for standard genome sequencing and annotation.</title>
        <authorList>
            <consortium name="The Broad Institute Genomics Platform"/>
            <consortium name="The Broad Institute Genome Sequencing Center for Infectious Disease"/>
            <person name="Wu L."/>
            <person name="Ma J."/>
        </authorList>
    </citation>
    <scope>NUCLEOTIDE SEQUENCE [LARGE SCALE GENOMIC DNA]</scope>
    <source>
        <strain evidence="12">CCUG 53270</strain>
    </source>
</reference>
<dbReference type="SUPFAM" id="SSF55874">
    <property type="entry name" value="ATPase domain of HSP90 chaperone/DNA topoisomerase II/histidine kinase"/>
    <property type="match status" value="1"/>
</dbReference>
<organism evidence="11 12">
    <name type="scientific">Paenibacillus vulneris</name>
    <dbReference type="NCBI Taxonomy" id="1133364"/>
    <lineage>
        <taxon>Bacteria</taxon>
        <taxon>Bacillati</taxon>
        <taxon>Bacillota</taxon>
        <taxon>Bacilli</taxon>
        <taxon>Bacillales</taxon>
        <taxon>Paenibacillaceae</taxon>
        <taxon>Paenibacillus</taxon>
    </lineage>
</organism>
<evidence type="ECO:0000256" key="3">
    <source>
        <dbReference type="ARBA" id="ARBA00022553"/>
    </source>
</evidence>
<proteinExistence type="predicted"/>
<comment type="caution">
    <text evidence="11">The sequence shown here is derived from an EMBL/GenBank/DDBJ whole genome shotgun (WGS) entry which is preliminary data.</text>
</comment>
<dbReference type="InterPro" id="IPR036890">
    <property type="entry name" value="HATPase_C_sf"/>
</dbReference>
<protein>
    <submittedName>
        <fullName evidence="11">Sensor histidine kinase</fullName>
        <ecNumber evidence="11">2.7.13.3</ecNumber>
    </submittedName>
</protein>
<keyword evidence="7 9" id="KW-1133">Transmembrane helix</keyword>
<evidence type="ECO:0000259" key="10">
    <source>
        <dbReference type="PROSITE" id="PS50885"/>
    </source>
</evidence>
<dbReference type="Pfam" id="PF00672">
    <property type="entry name" value="HAMP"/>
    <property type="match status" value="1"/>
</dbReference>
<dbReference type="Pfam" id="PF06580">
    <property type="entry name" value="His_kinase"/>
    <property type="match status" value="1"/>
</dbReference>
<keyword evidence="4 11" id="KW-0808">Transferase</keyword>
<dbReference type="InterPro" id="IPR010559">
    <property type="entry name" value="Sig_transdc_His_kin_internal"/>
</dbReference>
<evidence type="ECO:0000256" key="2">
    <source>
        <dbReference type="ARBA" id="ARBA00022475"/>
    </source>
</evidence>
<evidence type="ECO:0000256" key="4">
    <source>
        <dbReference type="ARBA" id="ARBA00022679"/>
    </source>
</evidence>
<evidence type="ECO:0000256" key="1">
    <source>
        <dbReference type="ARBA" id="ARBA00004651"/>
    </source>
</evidence>
<evidence type="ECO:0000256" key="6">
    <source>
        <dbReference type="ARBA" id="ARBA00022777"/>
    </source>
</evidence>
<dbReference type="SMART" id="SM00304">
    <property type="entry name" value="HAMP"/>
    <property type="match status" value="1"/>
</dbReference>
<dbReference type="InterPro" id="IPR003660">
    <property type="entry name" value="HAMP_dom"/>
</dbReference>
<dbReference type="CDD" id="cd06225">
    <property type="entry name" value="HAMP"/>
    <property type="match status" value="1"/>
</dbReference>
<name>A0ABW3UCY6_9BACL</name>
<gene>
    <name evidence="11" type="ORF">ACFQ4B_01595</name>
</gene>
<dbReference type="Proteomes" id="UP001597180">
    <property type="component" value="Unassembled WGS sequence"/>
</dbReference>
<keyword evidence="6 11" id="KW-0418">Kinase</keyword>
<dbReference type="GO" id="GO:0004673">
    <property type="term" value="F:protein histidine kinase activity"/>
    <property type="evidence" value="ECO:0007669"/>
    <property type="project" value="UniProtKB-EC"/>
</dbReference>
<dbReference type="InterPro" id="IPR003594">
    <property type="entry name" value="HATPase_dom"/>
</dbReference>
<feature type="domain" description="HAMP" evidence="10">
    <location>
        <begin position="318"/>
        <end position="370"/>
    </location>
</feature>
<accession>A0ABW3UCY6</accession>
<feature type="transmembrane region" description="Helical" evidence="9">
    <location>
        <begin position="12"/>
        <end position="34"/>
    </location>
</feature>
<dbReference type="SMART" id="SM00387">
    <property type="entry name" value="HATPase_c"/>
    <property type="match status" value="1"/>
</dbReference>
<keyword evidence="8 9" id="KW-0472">Membrane</keyword>
<keyword evidence="2" id="KW-1003">Cell membrane</keyword>
<evidence type="ECO:0000256" key="5">
    <source>
        <dbReference type="ARBA" id="ARBA00022692"/>
    </source>
</evidence>
<dbReference type="SUPFAM" id="SSF158472">
    <property type="entry name" value="HAMP domain-like"/>
    <property type="match status" value="1"/>
</dbReference>
<feature type="transmembrane region" description="Helical" evidence="9">
    <location>
        <begin position="293"/>
        <end position="316"/>
    </location>
</feature>
<dbReference type="RefSeq" id="WP_345587638.1">
    <property type="nucleotide sequence ID" value="NZ_BAABJG010000012.1"/>
</dbReference>
<evidence type="ECO:0000256" key="9">
    <source>
        <dbReference type="SAM" id="Phobius"/>
    </source>
</evidence>
<dbReference type="InterPro" id="IPR050640">
    <property type="entry name" value="Bact_2-comp_sensor_kinase"/>
</dbReference>
<keyword evidence="12" id="KW-1185">Reference proteome</keyword>
<dbReference type="EC" id="2.7.13.3" evidence="11"/>
<evidence type="ECO:0000256" key="8">
    <source>
        <dbReference type="ARBA" id="ARBA00023136"/>
    </source>
</evidence>
<dbReference type="InterPro" id="IPR033479">
    <property type="entry name" value="dCache_1"/>
</dbReference>
<dbReference type="Gene3D" id="3.30.450.20">
    <property type="entry name" value="PAS domain"/>
    <property type="match status" value="2"/>
</dbReference>
<dbReference type="PROSITE" id="PS50885">
    <property type="entry name" value="HAMP"/>
    <property type="match status" value="1"/>
</dbReference>
<dbReference type="PANTHER" id="PTHR34220:SF7">
    <property type="entry name" value="SENSOR HISTIDINE KINASE YPDA"/>
    <property type="match status" value="1"/>
</dbReference>
<dbReference type="Gene3D" id="3.30.565.10">
    <property type="entry name" value="Histidine kinase-like ATPase, C-terminal domain"/>
    <property type="match status" value="1"/>
</dbReference>
<sequence>MNLAYSIRSKLSLLFLLTLVIPLALIVISVPAYYEKLIGEQTATLTEGTLTALTNNIMTYVDDLERMTITPYLNNDVMVALKLKASHQYAMASDYAKMEAEKSLNLMLPKFLRNARKDILATTLIPYDGSVYVSSAFGMNEPVPGYPFQEQDWYQEAVRKDGAVAFISVHLQDYLNTSDVKQVFSVARLIKDPDSGKPLAVMMADADTVVLESIIKDVPFSNKAIVVILDNNRKLLYANYYVSQAMLSQLAQGQHEIRGDDDSYKVVSKTVASSNWSIAVLFPDSVVKAQLSWIYWVGLMLALGGLVITLLLYFTVSHWIVTPFKKMVVVMKRVQRGDLQTRLAVRGKDEIAQLGMSLNTMIAQLKELIDREYHAALGRREAEYRALQSQIQPHFLYNTLSGFIGLNRKGERQLLEKAILSLSSMLRYILERNDWVKLEEELEFLRKYGELQQMRFQDRLHFRIEMQEELGSFRIPKLLLQPIVENAVIHGIEPLDRPCTLAVTAHTRFIGEDNEQEWLEIIIQDDGAGFDPSSGPESVGLSNVKERLRLSFEQAVFQLNSAVGRGTQVRFQIPLKGGDRG</sequence>
<dbReference type="Pfam" id="PF02743">
    <property type="entry name" value="dCache_1"/>
    <property type="match status" value="1"/>
</dbReference>
<dbReference type="Pfam" id="PF02518">
    <property type="entry name" value="HATPase_c"/>
    <property type="match status" value="1"/>
</dbReference>
<evidence type="ECO:0000313" key="12">
    <source>
        <dbReference type="Proteomes" id="UP001597180"/>
    </source>
</evidence>
<evidence type="ECO:0000313" key="11">
    <source>
        <dbReference type="EMBL" id="MFD1218798.1"/>
    </source>
</evidence>
<dbReference type="PANTHER" id="PTHR34220">
    <property type="entry name" value="SENSOR HISTIDINE KINASE YPDA"/>
    <property type="match status" value="1"/>
</dbReference>
<comment type="subcellular location">
    <subcellularLocation>
        <location evidence="1">Cell membrane</location>
        <topology evidence="1">Multi-pass membrane protein</topology>
    </subcellularLocation>
</comment>
<evidence type="ECO:0000256" key="7">
    <source>
        <dbReference type="ARBA" id="ARBA00022989"/>
    </source>
</evidence>